<comment type="cofactor">
    <cofactor evidence="8">
        <name>Ca(2+)</name>
        <dbReference type="ChEBI" id="CHEBI:29108"/>
    </cofactor>
    <text evidence="8">Binds 1 Ca(2+) ion per subunit.</text>
</comment>
<protein>
    <submittedName>
        <fullName evidence="11">Subtilisin-like protein</fullName>
    </submittedName>
</protein>
<feature type="chain" id="PRO_5007856355" evidence="9">
    <location>
        <begin position="26"/>
        <end position="634"/>
    </location>
</feature>
<evidence type="ECO:0000256" key="6">
    <source>
        <dbReference type="ARBA" id="ARBA00022837"/>
    </source>
</evidence>
<feature type="active site" description="Charge relay system" evidence="8">
    <location>
        <position position="549"/>
    </location>
</feature>
<dbReference type="SMART" id="SM00944">
    <property type="entry name" value="Pro-kuma_activ"/>
    <property type="match status" value="1"/>
</dbReference>
<keyword evidence="4 8" id="KW-0378">Hydrolase</keyword>
<dbReference type="CDD" id="cd11377">
    <property type="entry name" value="Pro-peptidase_S53"/>
    <property type="match status" value="1"/>
</dbReference>
<feature type="signal peptide" evidence="9">
    <location>
        <begin position="1"/>
        <end position="25"/>
    </location>
</feature>
<evidence type="ECO:0000256" key="2">
    <source>
        <dbReference type="ARBA" id="ARBA00022670"/>
    </source>
</evidence>
<sequence>MPLAVRLLAALSLGLSIAGAPSASSLSVVHESRNNVPAGWAPVRRAEPDMILPFRIGLAQPNLENLEAFIMDVSHPESPNYGKHWSSTKVAETFRPSKETVDTVRAWLIENGLEDDRVKLSFGGGWLKANVTIAEAERLLGTEYYVYQFGDDEDYTYIACHEKYHLPEHVSEHVELVTPTLHFDVKPRRSPAKLEKFEKRAATSYNSSAHSVGQPGFGVSFPKTSGTIQSIISELEDYDEQIVPDCLRALYDFAYVHVSDGNSIAIVEYTPQAYVPTDLDMFFEQFSPSQVGERPVLDSIDGGYVQSEYTGFSYNGESNLDLQYAMALVGGSQPVTLYQARDIVEGASFNNLLDALDASYCTYDGGDDPEYDAIYPDPYGGGYEAHVMSTSYAYNEADLTPAYEQRQCAEYAKLGLIGMTILYSSGDYGVAGNGGLCLYPNGTQAVGAPDFNPSFPGTCPYITSVGATQANPNSTVFEPESACEQVIYSGGGFSNKTAVETYLAEYPPPYPPTMYNSSGTSRAFPDISANGANYVVAIQGEFYLVYGTSCSSPVSASIFSAINDARLAVGKGPIGFINPTIYTAEFMAAFHDITTGTNPGCGTAGFSAEPGWDPVTGVGTPNFSKLVALWLALP</sequence>
<dbReference type="PROSITE" id="PS51695">
    <property type="entry name" value="SEDOLISIN"/>
    <property type="match status" value="1"/>
</dbReference>
<dbReference type="InterPro" id="IPR050819">
    <property type="entry name" value="Tripeptidyl-peptidase_I"/>
</dbReference>
<dbReference type="GO" id="GO:0004252">
    <property type="term" value="F:serine-type endopeptidase activity"/>
    <property type="evidence" value="ECO:0007669"/>
    <property type="project" value="UniProtKB-UniRule"/>
</dbReference>
<dbReference type="CDD" id="cd04056">
    <property type="entry name" value="Peptidases_S53"/>
    <property type="match status" value="1"/>
</dbReference>
<comment type="subcellular location">
    <subcellularLocation>
        <location evidence="1">Secreted</location>
        <location evidence="1">Extracellular space</location>
    </subcellularLocation>
</comment>
<dbReference type="OrthoDB" id="409122at2759"/>
<reference evidence="11 12" key="1">
    <citation type="journal article" date="2016" name="Mol. Biol. Evol.">
        <title>Comparative Genomics of Early-Diverging Mushroom-Forming Fungi Provides Insights into the Origins of Lignocellulose Decay Capabilities.</title>
        <authorList>
            <person name="Nagy L.G."/>
            <person name="Riley R."/>
            <person name="Tritt A."/>
            <person name="Adam C."/>
            <person name="Daum C."/>
            <person name="Floudas D."/>
            <person name="Sun H."/>
            <person name="Yadav J.S."/>
            <person name="Pangilinan J."/>
            <person name="Larsson K.H."/>
            <person name="Matsuura K."/>
            <person name="Barry K."/>
            <person name="Labutti K."/>
            <person name="Kuo R."/>
            <person name="Ohm R.A."/>
            <person name="Bhattacharya S.S."/>
            <person name="Shirouzu T."/>
            <person name="Yoshinaga Y."/>
            <person name="Martin F.M."/>
            <person name="Grigoriev I.V."/>
            <person name="Hibbett D.S."/>
        </authorList>
    </citation>
    <scope>NUCLEOTIDE SEQUENCE [LARGE SCALE GENOMIC DNA]</scope>
    <source>
        <strain evidence="11 12">93-53</strain>
    </source>
</reference>
<keyword evidence="7" id="KW-0865">Zymogen</keyword>
<feature type="binding site" evidence="8">
    <location>
        <position position="593"/>
    </location>
    <ligand>
        <name>Ca(2+)</name>
        <dbReference type="ChEBI" id="CHEBI:29108"/>
    </ligand>
</feature>
<organism evidence="11 12">
    <name type="scientific">Laetiporus sulphureus 93-53</name>
    <dbReference type="NCBI Taxonomy" id="1314785"/>
    <lineage>
        <taxon>Eukaryota</taxon>
        <taxon>Fungi</taxon>
        <taxon>Dikarya</taxon>
        <taxon>Basidiomycota</taxon>
        <taxon>Agaricomycotina</taxon>
        <taxon>Agaricomycetes</taxon>
        <taxon>Polyporales</taxon>
        <taxon>Laetiporus</taxon>
    </lineage>
</organism>
<dbReference type="InterPro" id="IPR030400">
    <property type="entry name" value="Sedolisin_dom"/>
</dbReference>
<evidence type="ECO:0000256" key="5">
    <source>
        <dbReference type="ARBA" id="ARBA00022825"/>
    </source>
</evidence>
<keyword evidence="12" id="KW-1185">Reference proteome</keyword>
<feature type="domain" description="Peptidase S53" evidence="10">
    <location>
        <begin position="241"/>
        <end position="633"/>
    </location>
</feature>
<dbReference type="GeneID" id="63827881"/>
<dbReference type="Gene3D" id="3.40.50.200">
    <property type="entry name" value="Peptidase S8/S53 domain"/>
    <property type="match status" value="1"/>
</dbReference>
<dbReference type="Proteomes" id="UP000076871">
    <property type="component" value="Unassembled WGS sequence"/>
</dbReference>
<evidence type="ECO:0000259" key="10">
    <source>
        <dbReference type="PROSITE" id="PS51695"/>
    </source>
</evidence>
<dbReference type="AlphaFoldDB" id="A0A165D248"/>
<evidence type="ECO:0000256" key="8">
    <source>
        <dbReference type="PROSITE-ProRule" id="PRU01032"/>
    </source>
</evidence>
<dbReference type="InterPro" id="IPR036852">
    <property type="entry name" value="Peptidase_S8/S53_dom_sf"/>
</dbReference>
<proteinExistence type="predicted"/>
<feature type="active site" description="Charge relay system" evidence="8">
    <location>
        <position position="321"/>
    </location>
</feature>
<gene>
    <name evidence="11" type="ORF">LAESUDRAFT_738093</name>
</gene>
<evidence type="ECO:0000256" key="7">
    <source>
        <dbReference type="ARBA" id="ARBA00023145"/>
    </source>
</evidence>
<dbReference type="InParanoid" id="A0A165D248"/>
<dbReference type="GO" id="GO:0006508">
    <property type="term" value="P:proteolysis"/>
    <property type="evidence" value="ECO:0007669"/>
    <property type="project" value="UniProtKB-KW"/>
</dbReference>
<dbReference type="GO" id="GO:0046872">
    <property type="term" value="F:metal ion binding"/>
    <property type="evidence" value="ECO:0007669"/>
    <property type="project" value="UniProtKB-UniRule"/>
</dbReference>
<accession>A0A165D248</accession>
<evidence type="ECO:0000256" key="9">
    <source>
        <dbReference type="SAM" id="SignalP"/>
    </source>
</evidence>
<dbReference type="SUPFAM" id="SSF52743">
    <property type="entry name" value="Subtilisin-like"/>
    <property type="match status" value="1"/>
</dbReference>
<dbReference type="EMBL" id="KV427640">
    <property type="protein sequence ID" value="KZT04003.1"/>
    <property type="molecule type" value="Genomic_DNA"/>
</dbReference>
<keyword evidence="6 8" id="KW-0106">Calcium</keyword>
<dbReference type="PANTHER" id="PTHR14218">
    <property type="entry name" value="PROTEASE S8 TRIPEPTIDYL PEPTIDASE I CLN2"/>
    <property type="match status" value="1"/>
</dbReference>
<dbReference type="GO" id="GO:0005576">
    <property type="term" value="C:extracellular region"/>
    <property type="evidence" value="ECO:0007669"/>
    <property type="project" value="UniProtKB-SubCell"/>
</dbReference>
<feature type="binding site" evidence="8">
    <location>
        <position position="613"/>
    </location>
    <ligand>
        <name>Ca(2+)</name>
        <dbReference type="ChEBI" id="CHEBI:29108"/>
    </ligand>
</feature>
<evidence type="ECO:0000313" key="11">
    <source>
        <dbReference type="EMBL" id="KZT04003.1"/>
    </source>
</evidence>
<dbReference type="Pfam" id="PF09286">
    <property type="entry name" value="Pro-kuma_activ"/>
    <property type="match status" value="1"/>
</dbReference>
<feature type="active site" description="Charge relay system" evidence="8">
    <location>
        <position position="317"/>
    </location>
</feature>
<evidence type="ECO:0000256" key="4">
    <source>
        <dbReference type="ARBA" id="ARBA00022801"/>
    </source>
</evidence>
<evidence type="ECO:0000313" key="12">
    <source>
        <dbReference type="Proteomes" id="UP000076871"/>
    </source>
</evidence>
<keyword evidence="3 8" id="KW-0479">Metal-binding</keyword>
<dbReference type="RefSeq" id="XP_040761743.1">
    <property type="nucleotide sequence ID" value="XM_040910852.1"/>
</dbReference>
<dbReference type="STRING" id="1314785.A0A165D248"/>
<feature type="binding site" evidence="8">
    <location>
        <position position="611"/>
    </location>
    <ligand>
        <name>Ca(2+)</name>
        <dbReference type="ChEBI" id="CHEBI:29108"/>
    </ligand>
</feature>
<keyword evidence="9" id="KW-0732">Signal</keyword>
<dbReference type="SUPFAM" id="SSF54897">
    <property type="entry name" value="Protease propeptides/inhibitors"/>
    <property type="match status" value="1"/>
</dbReference>
<feature type="binding site" evidence="8">
    <location>
        <position position="592"/>
    </location>
    <ligand>
        <name>Ca(2+)</name>
        <dbReference type="ChEBI" id="CHEBI:29108"/>
    </ligand>
</feature>
<dbReference type="PANTHER" id="PTHR14218:SF19">
    <property type="entry name" value="SERINE PROTEASE AORO, PUTATIVE (AFU_ORTHOLOGUE AFUA_6G10250)-RELATED"/>
    <property type="match status" value="1"/>
</dbReference>
<evidence type="ECO:0000256" key="3">
    <source>
        <dbReference type="ARBA" id="ARBA00022723"/>
    </source>
</evidence>
<keyword evidence="2 8" id="KW-0645">Protease</keyword>
<keyword evidence="5 8" id="KW-0720">Serine protease</keyword>
<dbReference type="GO" id="GO:0008240">
    <property type="term" value="F:tripeptidyl-peptidase activity"/>
    <property type="evidence" value="ECO:0007669"/>
    <property type="project" value="TreeGrafter"/>
</dbReference>
<dbReference type="InterPro" id="IPR015366">
    <property type="entry name" value="S53_propep"/>
</dbReference>
<evidence type="ECO:0000256" key="1">
    <source>
        <dbReference type="ARBA" id="ARBA00004239"/>
    </source>
</evidence>
<name>A0A165D248_9APHY</name>